<keyword evidence="3" id="KW-0378">Hydrolase</keyword>
<sequence>MFRRLAAAALILVTIAVLLLCAWPQLFGLQRTEFVAQIVSLRGSAVAVAVVLLVVLLLLALLIGPFRRLGASLAVLLLAFAAVNTVVLVSRGAGALLPSDDATTSATSDGITVLSWNTLGPATTPQQVADLAVEQQADVVVLPETRGEDAIAAAVAMREAGRPMWVSTRAYDLVSPARSTSLLVSAELGEYTFDVDAVSTSVLPTIVASPVDGSGPTIIAVHAVAPIPGQMDNWRADLAMLADMCAGDDILMAGDFNATIDHFQGLGRPGAGGRPAGTVAAGARLGDCADAAALTNSAALGTWPTALPSLLGAPIDHVMVTDDWEVTAFSVIEDRDRSGSDHRPVVARLLPRG</sequence>
<dbReference type="SUPFAM" id="SSF56219">
    <property type="entry name" value="DNase I-like"/>
    <property type="match status" value="1"/>
</dbReference>
<feature type="transmembrane region" description="Helical" evidence="1">
    <location>
        <begin position="44"/>
        <end position="63"/>
    </location>
</feature>
<dbReference type="InterPro" id="IPR036691">
    <property type="entry name" value="Endo/exonu/phosph_ase_sf"/>
</dbReference>
<keyword evidence="1" id="KW-0472">Membrane</keyword>
<dbReference type="Pfam" id="PF03372">
    <property type="entry name" value="Exo_endo_phos"/>
    <property type="match status" value="1"/>
</dbReference>
<gene>
    <name evidence="3" type="ORF">FB562_0428</name>
</gene>
<accession>A0A542YH16</accession>
<dbReference type="Proteomes" id="UP000317998">
    <property type="component" value="Unassembled WGS sequence"/>
</dbReference>
<dbReference type="Gene3D" id="3.60.10.10">
    <property type="entry name" value="Endonuclease/exonuclease/phosphatase"/>
    <property type="match status" value="1"/>
</dbReference>
<keyword evidence="1" id="KW-1133">Transmembrane helix</keyword>
<dbReference type="OrthoDB" id="2340043at2"/>
<evidence type="ECO:0000256" key="1">
    <source>
        <dbReference type="SAM" id="Phobius"/>
    </source>
</evidence>
<dbReference type="RefSeq" id="WP_141879632.1">
    <property type="nucleotide sequence ID" value="NZ_VFOM01000001.1"/>
</dbReference>
<reference evidence="3 4" key="1">
    <citation type="submission" date="2019-06" db="EMBL/GenBank/DDBJ databases">
        <title>Sequencing the genomes of 1000 actinobacteria strains.</title>
        <authorList>
            <person name="Klenk H.-P."/>
        </authorList>
    </citation>
    <scope>NUCLEOTIDE SEQUENCE [LARGE SCALE GENOMIC DNA]</scope>
    <source>
        <strain evidence="3 4">DSM 26477</strain>
    </source>
</reference>
<protein>
    <submittedName>
        <fullName evidence="3">Endonuclease/exonuclease/phosphatase (EEP) superfamily protein YafD</fullName>
    </submittedName>
</protein>
<dbReference type="AlphaFoldDB" id="A0A542YH16"/>
<proteinExistence type="predicted"/>
<keyword evidence="1" id="KW-0812">Transmembrane</keyword>
<evidence type="ECO:0000259" key="2">
    <source>
        <dbReference type="Pfam" id="PF03372"/>
    </source>
</evidence>
<keyword evidence="3" id="KW-0540">Nuclease</keyword>
<comment type="caution">
    <text evidence="3">The sequence shown here is derived from an EMBL/GenBank/DDBJ whole genome shotgun (WGS) entry which is preliminary data.</text>
</comment>
<feature type="transmembrane region" description="Helical" evidence="1">
    <location>
        <begin position="70"/>
        <end position="89"/>
    </location>
</feature>
<dbReference type="GO" id="GO:0004527">
    <property type="term" value="F:exonuclease activity"/>
    <property type="evidence" value="ECO:0007669"/>
    <property type="project" value="UniProtKB-KW"/>
</dbReference>
<keyword evidence="3" id="KW-0269">Exonuclease</keyword>
<evidence type="ECO:0000313" key="4">
    <source>
        <dbReference type="Proteomes" id="UP000317998"/>
    </source>
</evidence>
<name>A0A542YH16_9MICO</name>
<keyword evidence="4" id="KW-1185">Reference proteome</keyword>
<organism evidence="3 4">
    <name type="scientific">Homoserinimonas aerilata</name>
    <dbReference type="NCBI Taxonomy" id="1162970"/>
    <lineage>
        <taxon>Bacteria</taxon>
        <taxon>Bacillati</taxon>
        <taxon>Actinomycetota</taxon>
        <taxon>Actinomycetes</taxon>
        <taxon>Micrococcales</taxon>
        <taxon>Microbacteriaceae</taxon>
        <taxon>Homoserinimonas</taxon>
    </lineage>
</organism>
<dbReference type="InterPro" id="IPR005135">
    <property type="entry name" value="Endo/exonuclease/phosphatase"/>
</dbReference>
<evidence type="ECO:0000313" key="3">
    <source>
        <dbReference type="EMBL" id="TQL47372.1"/>
    </source>
</evidence>
<keyword evidence="3" id="KW-0255">Endonuclease</keyword>
<dbReference type="GO" id="GO:0004519">
    <property type="term" value="F:endonuclease activity"/>
    <property type="evidence" value="ECO:0007669"/>
    <property type="project" value="UniProtKB-KW"/>
</dbReference>
<feature type="domain" description="Endonuclease/exonuclease/phosphatase" evidence="2">
    <location>
        <begin position="114"/>
        <end position="342"/>
    </location>
</feature>
<dbReference type="EMBL" id="VFOM01000001">
    <property type="protein sequence ID" value="TQL47372.1"/>
    <property type="molecule type" value="Genomic_DNA"/>
</dbReference>